<evidence type="ECO:0000313" key="1">
    <source>
        <dbReference type="EMBL" id="KAI4327431.1"/>
    </source>
</evidence>
<proteinExistence type="predicted"/>
<name>A0ACB9MUM6_BAUVA</name>
<keyword evidence="2" id="KW-1185">Reference proteome</keyword>
<organism evidence="1 2">
    <name type="scientific">Bauhinia variegata</name>
    <name type="common">Purple orchid tree</name>
    <name type="synonym">Phanera variegata</name>
    <dbReference type="NCBI Taxonomy" id="167791"/>
    <lineage>
        <taxon>Eukaryota</taxon>
        <taxon>Viridiplantae</taxon>
        <taxon>Streptophyta</taxon>
        <taxon>Embryophyta</taxon>
        <taxon>Tracheophyta</taxon>
        <taxon>Spermatophyta</taxon>
        <taxon>Magnoliopsida</taxon>
        <taxon>eudicotyledons</taxon>
        <taxon>Gunneridae</taxon>
        <taxon>Pentapetalae</taxon>
        <taxon>rosids</taxon>
        <taxon>fabids</taxon>
        <taxon>Fabales</taxon>
        <taxon>Fabaceae</taxon>
        <taxon>Cercidoideae</taxon>
        <taxon>Cercideae</taxon>
        <taxon>Bauhiniinae</taxon>
        <taxon>Bauhinia</taxon>
    </lineage>
</organism>
<dbReference type="Proteomes" id="UP000828941">
    <property type="component" value="Chromosome 8"/>
</dbReference>
<gene>
    <name evidence="1" type="ORF">L6164_019893</name>
</gene>
<comment type="caution">
    <text evidence="1">The sequence shown here is derived from an EMBL/GenBank/DDBJ whole genome shotgun (WGS) entry which is preliminary data.</text>
</comment>
<evidence type="ECO:0000313" key="2">
    <source>
        <dbReference type="Proteomes" id="UP000828941"/>
    </source>
</evidence>
<protein>
    <submittedName>
        <fullName evidence="1">Uncharacterized protein</fullName>
    </submittedName>
</protein>
<dbReference type="EMBL" id="CM039433">
    <property type="protein sequence ID" value="KAI4327431.1"/>
    <property type="molecule type" value="Genomic_DNA"/>
</dbReference>
<sequence length="865" mass="96662">MASKPPSSPSATSDPSKDPSTERLQDTSHTDVSLFIDSLKKQVAAERCISIKKRIEENRRKLAGVTNHLCKLSMERKACMNTDIHRSLDPLTKMQNDAINMNNGLYASKGDKESNGFHEDCHGSTAVLLGSNVPVKNTVRPIKLPEVRKLPTYTTWIFLERNQRMTEDQSVVGRRRIYYDQSGGEALICSDSEEEIVEEEEEKKDFIESEHYILRTTMKEFGLSDLVLESLAQCFSRNTCEVKILEIRDTINHVIQAKCESLIKEDKSGWGSKNWDAEENPQSGNSFMDKDLEAALDSFDNLFCRRCLVFDCRLHGCSQDLVFPADKKPAWIPPDMEIKPCGPNCFQLALKSEMFAKMTSAAEGDVEVKCSGDAGLQISSGKKSCGPPAKRRLKSSQNESASSSAKNISESSDSENGPGQDIASASLSTLHKTKPVGNGGVAKRNSKRAAELILASMHKRQKKTMPSDSVGEAPTGSDDNLRREELVLVDENVCKQELTDSKSWKSFEIGLLEKGTEIFGKNSCLIARNLLNGLKTCWEVFHYINCNEGKMSGSAADARNSLLEGYSKGNNEVRRRSRFLGRRGRVRRLKYTWKSAAYHSIRKRITERKDQPCRQYNPCGCQSACGKQCACLQNGTCCEKYCGCPKTCKNRFRGCHCAKSQCRSRQCPCFAADRECDPDVCRNCWVSCGDGSLGIPSQRGDNYECRNMKLLLKQQQRVLLGKSDVSGWGAFLKNSVGKHEYLGEYTGELISHREADKRGKIYDRENSSFLFNLNDQFVLDAFRKGDKLKFANHSPDPNCYAKVIMVAGDHRVGIFAKERISAGEELFYDYRYEPDRAPAWARKLGASGSRKEDGAPSSGRAKKLA</sequence>
<reference evidence="1 2" key="1">
    <citation type="journal article" date="2022" name="DNA Res.">
        <title>Chromosomal-level genome assembly of the orchid tree Bauhinia variegata (Leguminosae; Cercidoideae) supports the allotetraploid origin hypothesis of Bauhinia.</title>
        <authorList>
            <person name="Zhong Y."/>
            <person name="Chen Y."/>
            <person name="Zheng D."/>
            <person name="Pang J."/>
            <person name="Liu Y."/>
            <person name="Luo S."/>
            <person name="Meng S."/>
            <person name="Qian L."/>
            <person name="Wei D."/>
            <person name="Dai S."/>
            <person name="Zhou R."/>
        </authorList>
    </citation>
    <scope>NUCLEOTIDE SEQUENCE [LARGE SCALE GENOMIC DNA]</scope>
    <source>
        <strain evidence="1">BV-YZ2020</strain>
    </source>
</reference>
<accession>A0ACB9MUM6</accession>